<evidence type="ECO:0000259" key="2">
    <source>
        <dbReference type="PROSITE" id="PS50943"/>
    </source>
</evidence>
<dbReference type="InterPro" id="IPR010982">
    <property type="entry name" value="Lambda_DNA-bd_dom_sf"/>
</dbReference>
<keyword evidence="1" id="KW-0238">DNA-binding</keyword>
<proteinExistence type="predicted"/>
<dbReference type="RefSeq" id="WP_269295862.1">
    <property type="nucleotide sequence ID" value="NZ_JAKHPH010000006.1"/>
</dbReference>
<dbReference type="SUPFAM" id="SSF47413">
    <property type="entry name" value="lambda repressor-like DNA-binding domains"/>
    <property type="match status" value="1"/>
</dbReference>
<dbReference type="Proteomes" id="UP001212401">
    <property type="component" value="Unassembled WGS sequence"/>
</dbReference>
<evidence type="ECO:0000313" key="4">
    <source>
        <dbReference type="Proteomes" id="UP001212401"/>
    </source>
</evidence>
<organism evidence="3 4">
    <name type="scientific">Limosilactobacillus vaginalis</name>
    <dbReference type="NCBI Taxonomy" id="1633"/>
    <lineage>
        <taxon>Bacteria</taxon>
        <taxon>Bacillati</taxon>
        <taxon>Bacillota</taxon>
        <taxon>Bacilli</taxon>
        <taxon>Lactobacillales</taxon>
        <taxon>Lactobacillaceae</taxon>
        <taxon>Limosilactobacillus</taxon>
    </lineage>
</organism>
<evidence type="ECO:0000256" key="1">
    <source>
        <dbReference type="ARBA" id="ARBA00023125"/>
    </source>
</evidence>
<dbReference type="PANTHER" id="PTHR46558">
    <property type="entry name" value="TRACRIPTIONAL REGULATORY PROTEIN-RELATED-RELATED"/>
    <property type="match status" value="1"/>
</dbReference>
<dbReference type="GO" id="GO:0003677">
    <property type="term" value="F:DNA binding"/>
    <property type="evidence" value="ECO:0007669"/>
    <property type="project" value="UniProtKB-KW"/>
</dbReference>
<dbReference type="CDD" id="cd00093">
    <property type="entry name" value="HTH_XRE"/>
    <property type="match status" value="1"/>
</dbReference>
<evidence type="ECO:0000313" key="3">
    <source>
        <dbReference type="EMBL" id="MCZ3667409.1"/>
    </source>
</evidence>
<protein>
    <submittedName>
        <fullName evidence="3">Helix-turn-helix domain-containing protein</fullName>
    </submittedName>
</protein>
<sequence length="110" mass="12588">MIGDKIRELRLEHRMSQTEFAKAIHSSQQAVTKWENGKSEPSSSAIADISNYFNVSSDYLLGRTTEKVPDKDLSKNQKLVAYSIDPDISDEERQAIIEMVKAAEKFRRRI</sequence>
<dbReference type="AlphaFoldDB" id="A0AAW5WSK6"/>
<dbReference type="SMART" id="SM00530">
    <property type="entry name" value="HTH_XRE"/>
    <property type="match status" value="1"/>
</dbReference>
<dbReference type="InterPro" id="IPR001387">
    <property type="entry name" value="Cro/C1-type_HTH"/>
</dbReference>
<dbReference type="PANTHER" id="PTHR46558:SF11">
    <property type="entry name" value="HTH-TYPE TRANSCRIPTIONAL REGULATOR XRE"/>
    <property type="match status" value="1"/>
</dbReference>
<dbReference type="Pfam" id="PF01381">
    <property type="entry name" value="HTH_3"/>
    <property type="match status" value="1"/>
</dbReference>
<comment type="caution">
    <text evidence="3">The sequence shown here is derived from an EMBL/GenBank/DDBJ whole genome shotgun (WGS) entry which is preliminary data.</text>
</comment>
<reference evidence="3" key="1">
    <citation type="submission" date="2022-01" db="EMBL/GenBank/DDBJ databases">
        <title>VMRC isolate genome collection.</title>
        <authorList>
            <person name="France M."/>
            <person name="Rutt L."/>
            <person name="Humphrys M."/>
            <person name="Ravel J."/>
        </authorList>
    </citation>
    <scope>NUCLEOTIDE SEQUENCE</scope>
    <source>
        <strain evidence="3">C0048A1</strain>
    </source>
</reference>
<name>A0AAW5WSK6_9LACO</name>
<feature type="domain" description="HTH cro/C1-type" evidence="2">
    <location>
        <begin position="6"/>
        <end position="60"/>
    </location>
</feature>
<accession>A0AAW5WSK6</accession>
<gene>
    <name evidence="3" type="ORF">L2724_03800</name>
</gene>
<dbReference type="Gene3D" id="1.10.260.40">
    <property type="entry name" value="lambda repressor-like DNA-binding domains"/>
    <property type="match status" value="1"/>
</dbReference>
<dbReference type="PROSITE" id="PS50943">
    <property type="entry name" value="HTH_CROC1"/>
    <property type="match status" value="1"/>
</dbReference>
<dbReference type="EMBL" id="JAKHPH010000006">
    <property type="protein sequence ID" value="MCZ3667409.1"/>
    <property type="molecule type" value="Genomic_DNA"/>
</dbReference>